<organism evidence="1">
    <name type="scientific">Fagus sylvatica</name>
    <name type="common">Beechnut</name>
    <dbReference type="NCBI Taxonomy" id="28930"/>
    <lineage>
        <taxon>Eukaryota</taxon>
        <taxon>Viridiplantae</taxon>
        <taxon>Streptophyta</taxon>
        <taxon>Embryophyta</taxon>
        <taxon>Tracheophyta</taxon>
        <taxon>Spermatophyta</taxon>
        <taxon>Magnoliopsida</taxon>
        <taxon>eudicotyledons</taxon>
        <taxon>Gunneridae</taxon>
        <taxon>Pentapetalae</taxon>
        <taxon>rosids</taxon>
        <taxon>fabids</taxon>
        <taxon>Fagales</taxon>
        <taxon>Fagaceae</taxon>
        <taxon>Fagus</taxon>
    </lineage>
</organism>
<dbReference type="InterPro" id="IPR032710">
    <property type="entry name" value="NTF2-like_dom_sf"/>
</dbReference>
<gene>
    <name evidence="1" type="ORF">FSB_LOCUS56804</name>
</gene>
<dbReference type="SUPFAM" id="SSF54427">
    <property type="entry name" value="NTF2-like"/>
    <property type="match status" value="1"/>
</dbReference>
<sequence length="166" mass="19093">MAPPNSNDVEPPIFLESNNPKPEIQNKAIVGALYKALALGEIETVAKLLASDLEWWFHGPPQRHHMMRALTGESDYNEFTFEPRSITVIGDDSVVVEGWEGAQAYWVHLWTLKDGLIIQFREYFNTWLTVRDLRPWEIGHECGTLVWQSQPRDLYKRSLPGLMIAM</sequence>
<name>A0A2N9IVK1_FAGSY</name>
<reference evidence="1" key="1">
    <citation type="submission" date="2018-02" db="EMBL/GenBank/DDBJ databases">
        <authorList>
            <person name="Cohen D.B."/>
            <person name="Kent A.D."/>
        </authorList>
    </citation>
    <scope>NUCLEOTIDE SEQUENCE</scope>
</reference>
<accession>A0A2N9IVK1</accession>
<dbReference type="PANTHER" id="PTHR33703">
    <property type="entry name" value="OS07G0691300 PROTEIN"/>
    <property type="match status" value="1"/>
</dbReference>
<evidence type="ECO:0000313" key="1">
    <source>
        <dbReference type="EMBL" id="SPD28922.1"/>
    </source>
</evidence>
<dbReference type="Pfam" id="PF07107">
    <property type="entry name" value="WI12"/>
    <property type="match status" value="1"/>
</dbReference>
<proteinExistence type="predicted"/>
<dbReference type="Gene3D" id="3.10.450.50">
    <property type="match status" value="1"/>
</dbReference>
<dbReference type="EMBL" id="OIVN01006250">
    <property type="protein sequence ID" value="SPD28922.1"/>
    <property type="molecule type" value="Genomic_DNA"/>
</dbReference>
<dbReference type="InterPro" id="IPR009798">
    <property type="entry name" value="Wun1-like"/>
</dbReference>
<evidence type="ECO:0008006" key="2">
    <source>
        <dbReference type="Google" id="ProtNLM"/>
    </source>
</evidence>
<dbReference type="AlphaFoldDB" id="A0A2N9IVK1"/>
<protein>
    <recommendedName>
        <fullName evidence="2">Wound-induced protein 1</fullName>
    </recommendedName>
</protein>
<dbReference type="PANTHER" id="PTHR33703:SF16">
    <property type="entry name" value="OS05G0342100 PROTEIN"/>
    <property type="match status" value="1"/>
</dbReference>